<comment type="caution">
    <text evidence="6">The sequence shown here is derived from an EMBL/GenBank/DDBJ whole genome shotgun (WGS) entry which is preliminary data.</text>
</comment>
<dbReference type="EMBL" id="SKCS01000140">
    <property type="protein sequence ID" value="TNN15908.1"/>
    <property type="molecule type" value="Genomic_DNA"/>
</dbReference>
<name>A0A4Z2DHL1_SCHJA</name>
<keyword evidence="7" id="KW-1185">Reference proteome</keyword>
<evidence type="ECO:0000256" key="1">
    <source>
        <dbReference type="ARBA" id="ARBA00004479"/>
    </source>
</evidence>
<dbReference type="InterPro" id="IPR031152">
    <property type="entry name" value="PLXDC"/>
</dbReference>
<evidence type="ECO:0000256" key="4">
    <source>
        <dbReference type="ARBA" id="ARBA00022989"/>
    </source>
</evidence>
<keyword evidence="4 5" id="KW-1133">Transmembrane helix</keyword>
<comment type="subcellular location">
    <subcellularLocation>
        <location evidence="1">Membrane</location>
        <topology evidence="1">Single-pass type I membrane protein</topology>
    </subcellularLocation>
</comment>
<dbReference type="AlphaFoldDB" id="A0A4Z2DHL1"/>
<evidence type="ECO:0000256" key="5">
    <source>
        <dbReference type="SAM" id="Phobius"/>
    </source>
</evidence>
<evidence type="ECO:0000313" key="6">
    <source>
        <dbReference type="EMBL" id="TNN15908.1"/>
    </source>
</evidence>
<reference evidence="6 7" key="1">
    <citation type="submission" date="2019-03" db="EMBL/GenBank/DDBJ databases">
        <title>An improved genome assembly of the fluke Schistosoma japonicum.</title>
        <authorList>
            <person name="Hu W."/>
            <person name="Luo F."/>
            <person name="Yin M."/>
            <person name="Mo X."/>
            <person name="Sun C."/>
            <person name="Wu Q."/>
            <person name="Zhu B."/>
            <person name="Xiang M."/>
            <person name="Wang J."/>
            <person name="Wang Y."/>
            <person name="Zhang T."/>
            <person name="Xu B."/>
            <person name="Zheng H."/>
            <person name="Feng Z."/>
        </authorList>
    </citation>
    <scope>NUCLEOTIDE SEQUENCE [LARGE SCALE GENOMIC DNA]</scope>
    <source>
        <strain evidence="6">HuSjv2</strain>
        <tissue evidence="6">Worms</tissue>
    </source>
</reference>
<organism evidence="6 7">
    <name type="scientific">Schistosoma japonicum</name>
    <name type="common">Blood fluke</name>
    <dbReference type="NCBI Taxonomy" id="6182"/>
    <lineage>
        <taxon>Eukaryota</taxon>
        <taxon>Metazoa</taxon>
        <taxon>Spiralia</taxon>
        <taxon>Lophotrochozoa</taxon>
        <taxon>Platyhelminthes</taxon>
        <taxon>Trematoda</taxon>
        <taxon>Digenea</taxon>
        <taxon>Strigeidida</taxon>
        <taxon>Schistosomatoidea</taxon>
        <taxon>Schistosomatidae</taxon>
        <taxon>Schistosoma</taxon>
    </lineage>
</organism>
<keyword evidence="5" id="KW-0472">Membrane</keyword>
<keyword evidence="3" id="KW-0732">Signal</keyword>
<proteinExistence type="predicted"/>
<keyword evidence="2 5" id="KW-0812">Transmembrane</keyword>
<feature type="transmembrane region" description="Helical" evidence="5">
    <location>
        <begin position="272"/>
        <end position="293"/>
    </location>
</feature>
<evidence type="ECO:0000256" key="2">
    <source>
        <dbReference type="ARBA" id="ARBA00022692"/>
    </source>
</evidence>
<gene>
    <name evidence="6" type="ORF">EWB00_001020</name>
</gene>
<sequence length="303" mass="34129">MKNTEGHYYTEEACLDTPPPEVLKLFPEHTTLNIKNNGHSQTSYLATESQFSFPYHGEWYKKVRVEAGGFLRIDERQFAVIEVLAGDGTSATIQIFNNDHVFAVKWENLTVYSNGEPYHASVLCTIDPKGTISFYYMNIPNGVYNETLKSSIEDGFKQDVDAEHPKIFQYSLMTVPRFVIKTGTSVYLKPKSTYCSKQTSKEACEKASLPGIRCNWCQLAEKCSDGADTNAWVTGKYNCTEYNDFKSEDNEMHDQGVVECRNVGSFSQPTVLVIYALMVASIILMIIAISFLGKTKSQNTNQK</sequence>
<dbReference type="Proteomes" id="UP000311919">
    <property type="component" value="Unassembled WGS sequence"/>
</dbReference>
<evidence type="ECO:0000256" key="3">
    <source>
        <dbReference type="ARBA" id="ARBA00022729"/>
    </source>
</evidence>
<dbReference type="OrthoDB" id="6270563at2759"/>
<dbReference type="GO" id="GO:0016020">
    <property type="term" value="C:membrane"/>
    <property type="evidence" value="ECO:0007669"/>
    <property type="project" value="UniProtKB-SubCell"/>
</dbReference>
<evidence type="ECO:0000313" key="7">
    <source>
        <dbReference type="Proteomes" id="UP000311919"/>
    </source>
</evidence>
<dbReference type="PANTHER" id="PTHR13055:SF12">
    <property type="entry name" value="LD40707P"/>
    <property type="match status" value="1"/>
</dbReference>
<dbReference type="PANTHER" id="PTHR13055">
    <property type="entry name" value="TUMOR ENDOTHELIAL MARKER 7 RELATED"/>
    <property type="match status" value="1"/>
</dbReference>
<accession>A0A4Z2DHL1</accession>
<protein>
    <submittedName>
        <fullName evidence="6">Plexin domain-containing protein</fullName>
    </submittedName>
</protein>